<protein>
    <submittedName>
        <fullName evidence="6">DNA-binding transcriptional regulator, LysR family</fullName>
    </submittedName>
</protein>
<dbReference type="PANTHER" id="PTHR30419:SF2">
    <property type="entry name" value="LYSR FAMILY TRANSCRIPTIONAL REGULATOR"/>
    <property type="match status" value="1"/>
</dbReference>
<evidence type="ECO:0000256" key="2">
    <source>
        <dbReference type="ARBA" id="ARBA00023015"/>
    </source>
</evidence>
<dbReference type="GO" id="GO:0003700">
    <property type="term" value="F:DNA-binding transcription factor activity"/>
    <property type="evidence" value="ECO:0007669"/>
    <property type="project" value="InterPro"/>
</dbReference>
<dbReference type="GO" id="GO:0005829">
    <property type="term" value="C:cytosol"/>
    <property type="evidence" value="ECO:0007669"/>
    <property type="project" value="TreeGrafter"/>
</dbReference>
<dbReference type="PRINTS" id="PR00039">
    <property type="entry name" value="HTHLYSR"/>
</dbReference>
<dbReference type="Pfam" id="PF00126">
    <property type="entry name" value="HTH_1"/>
    <property type="match status" value="1"/>
</dbReference>
<evidence type="ECO:0000313" key="6">
    <source>
        <dbReference type="EMBL" id="SKC40746.1"/>
    </source>
</evidence>
<proteinExistence type="inferred from homology"/>
<dbReference type="SUPFAM" id="SSF46785">
    <property type="entry name" value="Winged helix' DNA-binding domain"/>
    <property type="match status" value="1"/>
</dbReference>
<dbReference type="GO" id="GO:0003677">
    <property type="term" value="F:DNA binding"/>
    <property type="evidence" value="ECO:0007669"/>
    <property type="project" value="UniProtKB-KW"/>
</dbReference>
<dbReference type="Pfam" id="PF03466">
    <property type="entry name" value="LysR_substrate"/>
    <property type="match status" value="1"/>
</dbReference>
<dbReference type="InterPro" id="IPR036388">
    <property type="entry name" value="WH-like_DNA-bd_sf"/>
</dbReference>
<dbReference type="EMBL" id="FUZP01000001">
    <property type="protein sequence ID" value="SKC40746.1"/>
    <property type="molecule type" value="Genomic_DNA"/>
</dbReference>
<keyword evidence="7" id="KW-1185">Reference proteome</keyword>
<evidence type="ECO:0000259" key="5">
    <source>
        <dbReference type="PROSITE" id="PS50931"/>
    </source>
</evidence>
<evidence type="ECO:0000256" key="1">
    <source>
        <dbReference type="ARBA" id="ARBA00009437"/>
    </source>
</evidence>
<reference evidence="6 7" key="1">
    <citation type="submission" date="2017-02" db="EMBL/GenBank/DDBJ databases">
        <authorList>
            <person name="Peterson S.W."/>
        </authorList>
    </citation>
    <scope>NUCLEOTIDE SEQUENCE [LARGE SCALE GENOMIC DNA]</scope>
    <source>
        <strain evidence="6 7">VKM Ac-2059</strain>
    </source>
</reference>
<dbReference type="FunFam" id="1.10.10.10:FF:000001">
    <property type="entry name" value="LysR family transcriptional regulator"/>
    <property type="match status" value="1"/>
</dbReference>
<dbReference type="Proteomes" id="UP000190857">
    <property type="component" value="Unassembled WGS sequence"/>
</dbReference>
<dbReference type="STRING" id="123320.SAMN06309945_0664"/>
<dbReference type="RefSeq" id="WP_079726858.1">
    <property type="nucleotide sequence ID" value="NZ_FUZP01000001.1"/>
</dbReference>
<dbReference type="InterPro" id="IPR000847">
    <property type="entry name" value="LysR_HTH_N"/>
</dbReference>
<sequence>MDPKRLSFLLAVARYGSILAAADSLHLTASAVSQQVSRLEKEEGVELLERGPRGVGLTPAGRILVEAAENIERELADARSRLSEAQHGVTGRVVIGAFQTVVSGFLVPILDHLHEALPGLELSIADATSARLPRMLRTGEADLIIVDRDLADTGHTPAHTADVPLLDEPWRLVVPRGSTFDLSGAGLEKLPWLGVAPGGASELPVERAKAALGITPPVVHRYEDFQAALALVQGGLGVTLLPALTVRLGVPEGLDVIDLPGLGSRHLTIRHRSTRREPGAGTRAVVTELVRAAGELDVLGSGD</sequence>
<dbReference type="InterPro" id="IPR050950">
    <property type="entry name" value="HTH-type_LysR_regulators"/>
</dbReference>
<name>A0A1T5INK5_9MICO</name>
<organism evidence="6 7">
    <name type="scientific">Okibacterium fritillariae</name>
    <dbReference type="NCBI Taxonomy" id="123320"/>
    <lineage>
        <taxon>Bacteria</taxon>
        <taxon>Bacillati</taxon>
        <taxon>Actinomycetota</taxon>
        <taxon>Actinomycetes</taxon>
        <taxon>Micrococcales</taxon>
        <taxon>Microbacteriaceae</taxon>
        <taxon>Okibacterium</taxon>
    </lineage>
</organism>
<dbReference type="AlphaFoldDB" id="A0A1T5INK5"/>
<keyword evidence="3 6" id="KW-0238">DNA-binding</keyword>
<dbReference type="PANTHER" id="PTHR30419">
    <property type="entry name" value="HTH-TYPE TRANSCRIPTIONAL REGULATOR YBHD"/>
    <property type="match status" value="1"/>
</dbReference>
<evidence type="ECO:0000256" key="4">
    <source>
        <dbReference type="ARBA" id="ARBA00023163"/>
    </source>
</evidence>
<dbReference type="PROSITE" id="PS50931">
    <property type="entry name" value="HTH_LYSR"/>
    <property type="match status" value="1"/>
</dbReference>
<dbReference type="Gene3D" id="3.40.190.10">
    <property type="entry name" value="Periplasmic binding protein-like II"/>
    <property type="match status" value="2"/>
</dbReference>
<dbReference type="Gene3D" id="1.10.10.10">
    <property type="entry name" value="Winged helix-like DNA-binding domain superfamily/Winged helix DNA-binding domain"/>
    <property type="match status" value="1"/>
</dbReference>
<dbReference type="OrthoDB" id="3636008at2"/>
<feature type="domain" description="HTH lysR-type" evidence="5">
    <location>
        <begin position="1"/>
        <end position="58"/>
    </location>
</feature>
<evidence type="ECO:0000313" key="7">
    <source>
        <dbReference type="Proteomes" id="UP000190857"/>
    </source>
</evidence>
<evidence type="ECO:0000256" key="3">
    <source>
        <dbReference type="ARBA" id="ARBA00023125"/>
    </source>
</evidence>
<accession>A0A1T5INK5</accession>
<keyword evidence="4" id="KW-0804">Transcription</keyword>
<dbReference type="SUPFAM" id="SSF53850">
    <property type="entry name" value="Periplasmic binding protein-like II"/>
    <property type="match status" value="1"/>
</dbReference>
<comment type="similarity">
    <text evidence="1">Belongs to the LysR transcriptional regulatory family.</text>
</comment>
<dbReference type="InterPro" id="IPR036390">
    <property type="entry name" value="WH_DNA-bd_sf"/>
</dbReference>
<dbReference type="InterPro" id="IPR005119">
    <property type="entry name" value="LysR_subst-bd"/>
</dbReference>
<keyword evidence="2" id="KW-0805">Transcription regulation</keyword>
<gene>
    <name evidence="6" type="ORF">SAMN06309945_0664</name>
</gene>